<dbReference type="EC" id="5.1.3.1" evidence="7 10"/>
<feature type="active site" description="Proton donor" evidence="10 12">
    <location>
        <position position="189"/>
    </location>
</feature>
<comment type="similarity">
    <text evidence="6 10 11">Belongs to the ribulose-phosphate 3-epimerase family.</text>
</comment>
<dbReference type="Pfam" id="PF00834">
    <property type="entry name" value="Ribul_P_3_epim"/>
    <property type="match status" value="1"/>
</dbReference>
<dbReference type="InterPro" id="IPR026019">
    <property type="entry name" value="Ribul_P_3_epim"/>
</dbReference>
<keyword evidence="10 11" id="KW-0119">Carbohydrate metabolism</keyword>
<dbReference type="STRING" id="1423810.FD19_GL000535"/>
<evidence type="ECO:0000256" key="11">
    <source>
        <dbReference type="PIRNR" id="PIRNR001461"/>
    </source>
</evidence>
<evidence type="ECO:0000256" key="5">
    <source>
        <dbReference type="ARBA" id="ARBA00001954"/>
    </source>
</evidence>
<comment type="function">
    <text evidence="10">Catalyzes the reversible epimerization of D-ribulose 5-phosphate to D-xylulose 5-phosphate.</text>
</comment>
<comment type="cofactor">
    <cofactor evidence="5">
        <name>Fe(2+)</name>
        <dbReference type="ChEBI" id="CHEBI:29033"/>
    </cofactor>
</comment>
<evidence type="ECO:0000256" key="2">
    <source>
        <dbReference type="ARBA" id="ARBA00001936"/>
    </source>
</evidence>
<feature type="binding site" evidence="10">
    <location>
        <begin position="189"/>
        <end position="191"/>
    </location>
    <ligand>
        <name>substrate</name>
    </ligand>
</feature>
<feature type="binding site" evidence="10 13">
    <location>
        <position position="48"/>
    </location>
    <ligand>
        <name>a divalent metal cation</name>
        <dbReference type="ChEBI" id="CHEBI:60240"/>
    </ligand>
</feature>
<keyword evidence="8 10" id="KW-0479">Metal-binding</keyword>
<comment type="cofactor">
    <cofactor evidence="4">
        <name>Zn(2+)</name>
        <dbReference type="ChEBI" id="CHEBI:29105"/>
    </cofactor>
</comment>
<evidence type="ECO:0000256" key="12">
    <source>
        <dbReference type="PIRSR" id="PIRSR001461-1"/>
    </source>
</evidence>
<keyword evidence="9 10" id="KW-0413">Isomerase</keyword>
<feature type="binding site" evidence="14">
    <location>
        <position position="191"/>
    </location>
    <ligand>
        <name>substrate</name>
    </ligand>
</feature>
<keyword evidence="13" id="KW-0862">Zinc</keyword>
<dbReference type="PANTHER" id="PTHR11749">
    <property type="entry name" value="RIBULOSE-5-PHOSPHATE-3-EPIMERASE"/>
    <property type="match status" value="1"/>
</dbReference>
<dbReference type="InterPro" id="IPR013785">
    <property type="entry name" value="Aldolase_TIM"/>
</dbReference>
<evidence type="ECO:0000256" key="14">
    <source>
        <dbReference type="PIRSR" id="PIRSR001461-3"/>
    </source>
</evidence>
<keyword evidence="16" id="KW-1185">Reference proteome</keyword>
<feature type="binding site" evidence="10 13">
    <location>
        <position position="46"/>
    </location>
    <ligand>
        <name>a divalent metal cation</name>
        <dbReference type="ChEBI" id="CHEBI:60240"/>
    </ligand>
</feature>
<comment type="caution">
    <text evidence="15">The sequence shown here is derived from an EMBL/GenBank/DDBJ whole genome shotgun (WGS) entry which is preliminary data.</text>
</comment>
<dbReference type="InterPro" id="IPR000056">
    <property type="entry name" value="Ribul_P_3_epim-like"/>
</dbReference>
<evidence type="ECO:0000256" key="8">
    <source>
        <dbReference type="ARBA" id="ARBA00022723"/>
    </source>
</evidence>
<evidence type="ECO:0000256" key="3">
    <source>
        <dbReference type="ARBA" id="ARBA00001941"/>
    </source>
</evidence>
<dbReference type="GO" id="GO:0005737">
    <property type="term" value="C:cytoplasm"/>
    <property type="evidence" value="ECO:0007669"/>
    <property type="project" value="UniProtKB-ARBA"/>
</dbReference>
<dbReference type="CDD" id="cd00429">
    <property type="entry name" value="RPE"/>
    <property type="match status" value="1"/>
</dbReference>
<keyword evidence="13" id="KW-0170">Cobalt</keyword>
<dbReference type="GO" id="GO:0046872">
    <property type="term" value="F:metal ion binding"/>
    <property type="evidence" value="ECO:0007669"/>
    <property type="project" value="UniProtKB-UniRule"/>
</dbReference>
<dbReference type="InterPro" id="IPR011060">
    <property type="entry name" value="RibuloseP-bd_barrel"/>
</dbReference>
<organism evidence="15 16">
    <name type="scientific">Lacticaseibacillus thailandensis DSM 22698 = JCM 13996</name>
    <dbReference type="NCBI Taxonomy" id="1423810"/>
    <lineage>
        <taxon>Bacteria</taxon>
        <taxon>Bacillati</taxon>
        <taxon>Bacillota</taxon>
        <taxon>Bacilli</taxon>
        <taxon>Lactobacillales</taxon>
        <taxon>Lactobacillaceae</taxon>
        <taxon>Lacticaseibacillus</taxon>
    </lineage>
</organism>
<evidence type="ECO:0000313" key="15">
    <source>
        <dbReference type="EMBL" id="KRM88244.1"/>
    </source>
</evidence>
<evidence type="ECO:0000256" key="6">
    <source>
        <dbReference type="ARBA" id="ARBA00009541"/>
    </source>
</evidence>
<evidence type="ECO:0000256" key="10">
    <source>
        <dbReference type="HAMAP-Rule" id="MF_02227"/>
    </source>
</evidence>
<dbReference type="Gene3D" id="3.20.20.70">
    <property type="entry name" value="Aldolase class I"/>
    <property type="match status" value="1"/>
</dbReference>
<comment type="cofactor">
    <cofactor evidence="10 13">
        <name>a divalent metal cation</name>
        <dbReference type="ChEBI" id="CHEBI:60240"/>
    </cofactor>
    <text evidence="10 13">Binds 1 divalent metal cation per subunit.</text>
</comment>
<dbReference type="GO" id="GO:0019323">
    <property type="term" value="P:pentose catabolic process"/>
    <property type="evidence" value="ECO:0007669"/>
    <property type="project" value="UniProtKB-UniRule"/>
</dbReference>
<evidence type="ECO:0000256" key="9">
    <source>
        <dbReference type="ARBA" id="ARBA00023235"/>
    </source>
</evidence>
<dbReference type="NCBIfam" id="TIGR01163">
    <property type="entry name" value="rpe"/>
    <property type="match status" value="1"/>
</dbReference>
<dbReference type="PIRSF" id="PIRSF001461">
    <property type="entry name" value="RPE"/>
    <property type="match status" value="1"/>
</dbReference>
<protein>
    <recommendedName>
        <fullName evidence="7 10">Ribulose-phosphate 3-epimerase</fullName>
        <ecNumber evidence="7 10">5.1.3.1</ecNumber>
    </recommendedName>
</protein>
<evidence type="ECO:0000256" key="4">
    <source>
        <dbReference type="ARBA" id="ARBA00001947"/>
    </source>
</evidence>
<evidence type="ECO:0000256" key="7">
    <source>
        <dbReference type="ARBA" id="ARBA00013188"/>
    </source>
</evidence>
<feature type="binding site" evidence="10 14">
    <location>
        <position position="21"/>
    </location>
    <ligand>
        <name>substrate</name>
    </ligand>
</feature>
<dbReference type="PATRIC" id="fig|1423810.4.peg.548"/>
<evidence type="ECO:0000256" key="13">
    <source>
        <dbReference type="PIRSR" id="PIRSR001461-2"/>
    </source>
</evidence>
<name>A0A0R2CE20_9LACO</name>
<feature type="binding site" evidence="10 14">
    <location>
        <position position="79"/>
    </location>
    <ligand>
        <name>substrate</name>
    </ligand>
</feature>
<comment type="cofactor">
    <cofactor evidence="3">
        <name>Co(2+)</name>
        <dbReference type="ChEBI" id="CHEBI:48828"/>
    </cofactor>
</comment>
<dbReference type="NCBIfam" id="NF004076">
    <property type="entry name" value="PRK05581.1-4"/>
    <property type="match status" value="1"/>
</dbReference>
<dbReference type="EMBL" id="AYZK01000001">
    <property type="protein sequence ID" value="KRM88244.1"/>
    <property type="molecule type" value="Genomic_DNA"/>
</dbReference>
<feature type="binding site" evidence="10 13">
    <location>
        <position position="79"/>
    </location>
    <ligand>
        <name>a divalent metal cation</name>
        <dbReference type="ChEBI" id="CHEBI:60240"/>
    </ligand>
</feature>
<evidence type="ECO:0000313" key="16">
    <source>
        <dbReference type="Proteomes" id="UP000051789"/>
    </source>
</evidence>
<dbReference type="SUPFAM" id="SSF51366">
    <property type="entry name" value="Ribulose-phoshate binding barrel"/>
    <property type="match status" value="1"/>
</dbReference>
<sequence>MMSIINLDWKRELIVMQLAPSILSADFGHLARAVDAVEKAGADRIHIDVMDGRFVPNLSFGPQIVSVLRQETTLPLEVHLMVQHPEEWVSTFADAGADMLLVHLEATPHIHRALSLIKQTGMDPGVVINPGTSVDAIDMVLPIVKQVLVMTVDPGFGGQEFIPEMLEKTDELATIRDRDESLNFGIEIDGGVNPGTIKLAAKHGVDIAVAGSAVYNGGNPADNLHHLQKLAAEAE</sequence>
<comment type="cofactor">
    <cofactor evidence="2">
        <name>Mn(2+)</name>
        <dbReference type="ChEBI" id="CHEBI:29035"/>
    </cofactor>
</comment>
<dbReference type="GO" id="GO:0004750">
    <property type="term" value="F:D-ribulose-phosphate 3-epimerase activity"/>
    <property type="evidence" value="ECO:0007669"/>
    <property type="project" value="UniProtKB-UniRule"/>
</dbReference>
<feature type="active site" description="Proton acceptor" evidence="10 12">
    <location>
        <position position="48"/>
    </location>
</feature>
<gene>
    <name evidence="10" type="primary">rpe</name>
    <name evidence="15" type="ORF">FD19_GL000535</name>
</gene>
<comment type="catalytic activity">
    <reaction evidence="1 10 11">
        <text>D-ribulose 5-phosphate = D-xylulose 5-phosphate</text>
        <dbReference type="Rhea" id="RHEA:13677"/>
        <dbReference type="ChEBI" id="CHEBI:57737"/>
        <dbReference type="ChEBI" id="CHEBI:58121"/>
        <dbReference type="EC" id="5.1.3.1"/>
    </reaction>
</comment>
<dbReference type="GO" id="GO:0006098">
    <property type="term" value="P:pentose-phosphate shunt"/>
    <property type="evidence" value="ECO:0007669"/>
    <property type="project" value="UniProtKB-UniRule"/>
</dbReference>
<keyword evidence="13" id="KW-0464">Manganese</keyword>
<comment type="pathway">
    <text evidence="10">Carbohydrate degradation.</text>
</comment>
<evidence type="ECO:0000256" key="1">
    <source>
        <dbReference type="ARBA" id="ARBA00001782"/>
    </source>
</evidence>
<accession>A0A0R2CE20</accession>
<proteinExistence type="inferred from homology"/>
<dbReference type="PROSITE" id="PS01085">
    <property type="entry name" value="RIBUL_P_3_EPIMER_1"/>
    <property type="match status" value="1"/>
</dbReference>
<feature type="binding site" evidence="10 14">
    <location>
        <begin position="155"/>
        <end position="158"/>
    </location>
    <ligand>
        <name>substrate</name>
    </ligand>
</feature>
<feature type="binding site" evidence="10 14">
    <location>
        <begin position="211"/>
        <end position="212"/>
    </location>
    <ligand>
        <name>substrate</name>
    </ligand>
</feature>
<feature type="binding site" evidence="10 13">
    <location>
        <position position="189"/>
    </location>
    <ligand>
        <name>a divalent metal cation</name>
        <dbReference type="ChEBI" id="CHEBI:60240"/>
    </ligand>
</feature>
<dbReference type="HAMAP" id="MF_02227">
    <property type="entry name" value="RPE"/>
    <property type="match status" value="1"/>
</dbReference>
<dbReference type="FunFam" id="3.20.20.70:FF:000004">
    <property type="entry name" value="Ribulose-phosphate 3-epimerase"/>
    <property type="match status" value="1"/>
</dbReference>
<dbReference type="AlphaFoldDB" id="A0A0R2CE20"/>
<reference evidence="15 16" key="1">
    <citation type="journal article" date="2015" name="Genome Announc.">
        <title>Expanding the biotechnology potential of lactobacilli through comparative genomics of 213 strains and associated genera.</title>
        <authorList>
            <person name="Sun Z."/>
            <person name="Harris H.M."/>
            <person name="McCann A."/>
            <person name="Guo C."/>
            <person name="Argimon S."/>
            <person name="Zhang W."/>
            <person name="Yang X."/>
            <person name="Jeffery I.B."/>
            <person name="Cooney J.C."/>
            <person name="Kagawa T.F."/>
            <person name="Liu W."/>
            <person name="Song Y."/>
            <person name="Salvetti E."/>
            <person name="Wrobel A."/>
            <person name="Rasinkangas P."/>
            <person name="Parkhill J."/>
            <person name="Rea M.C."/>
            <person name="O'Sullivan O."/>
            <person name="Ritari J."/>
            <person name="Douillard F.P."/>
            <person name="Paul Ross R."/>
            <person name="Yang R."/>
            <person name="Briner A.E."/>
            <person name="Felis G.E."/>
            <person name="de Vos W.M."/>
            <person name="Barrangou R."/>
            <person name="Klaenhammer T.R."/>
            <person name="Caufield P.W."/>
            <person name="Cui Y."/>
            <person name="Zhang H."/>
            <person name="O'Toole P.W."/>
        </authorList>
    </citation>
    <scope>NUCLEOTIDE SEQUENCE [LARGE SCALE GENOMIC DNA]</scope>
    <source>
        <strain evidence="15 16">DSM 22698</strain>
    </source>
</reference>
<dbReference type="Proteomes" id="UP000051789">
    <property type="component" value="Unassembled WGS sequence"/>
</dbReference>